<feature type="region of interest" description="Disordered" evidence="1">
    <location>
        <begin position="195"/>
        <end position="223"/>
    </location>
</feature>
<dbReference type="OrthoDB" id="10596854at2759"/>
<gene>
    <name evidence="2" type="ORF">K505DRAFT_331925</name>
</gene>
<protein>
    <submittedName>
        <fullName evidence="2">Uncharacterized protein</fullName>
    </submittedName>
</protein>
<evidence type="ECO:0000313" key="3">
    <source>
        <dbReference type="Proteomes" id="UP000799757"/>
    </source>
</evidence>
<reference evidence="2" key="1">
    <citation type="journal article" date="2020" name="Stud. Mycol.">
        <title>101 Dothideomycetes genomes: a test case for predicting lifestyles and emergence of pathogens.</title>
        <authorList>
            <person name="Haridas S."/>
            <person name="Albert R."/>
            <person name="Binder M."/>
            <person name="Bloem J."/>
            <person name="Labutti K."/>
            <person name="Salamov A."/>
            <person name="Andreopoulos B."/>
            <person name="Baker S."/>
            <person name="Barry K."/>
            <person name="Bills G."/>
            <person name="Bluhm B."/>
            <person name="Cannon C."/>
            <person name="Castanera R."/>
            <person name="Culley D."/>
            <person name="Daum C."/>
            <person name="Ezra D."/>
            <person name="Gonzalez J."/>
            <person name="Henrissat B."/>
            <person name="Kuo A."/>
            <person name="Liang C."/>
            <person name="Lipzen A."/>
            <person name="Lutzoni F."/>
            <person name="Magnuson J."/>
            <person name="Mondo S."/>
            <person name="Nolan M."/>
            <person name="Ohm R."/>
            <person name="Pangilinan J."/>
            <person name="Park H.-J."/>
            <person name="Ramirez L."/>
            <person name="Alfaro M."/>
            <person name="Sun H."/>
            <person name="Tritt A."/>
            <person name="Yoshinaga Y."/>
            <person name="Zwiers L.-H."/>
            <person name="Turgeon B."/>
            <person name="Goodwin S."/>
            <person name="Spatafora J."/>
            <person name="Crous P."/>
            <person name="Grigoriev I."/>
        </authorList>
    </citation>
    <scope>NUCLEOTIDE SEQUENCE</scope>
    <source>
        <strain evidence="2">CBS 109.77</strain>
    </source>
</reference>
<sequence>MSNTLHPGAFYHSYFPSEQPRSPIPKRYRSKMNRGNPARSPSDINAIPGLDPVLDVLQDRMYNWLNGPTTLNDGEVNSLVNNITFLVRRLQLSSGVSTTNILTSSSAAPSSSTAPASTTPTSSPNAPSVISDTEVFIVTGGKDDGYIMSVFLGPRPYIIGEWRPKRSEAMEGLRARVETFVWRIIKRGVPGEAAIKQGEGKGTLVQGDGDAENQSVGEKGGDE</sequence>
<organism evidence="2 3">
    <name type="scientific">Melanomma pulvis-pyrius CBS 109.77</name>
    <dbReference type="NCBI Taxonomy" id="1314802"/>
    <lineage>
        <taxon>Eukaryota</taxon>
        <taxon>Fungi</taxon>
        <taxon>Dikarya</taxon>
        <taxon>Ascomycota</taxon>
        <taxon>Pezizomycotina</taxon>
        <taxon>Dothideomycetes</taxon>
        <taxon>Pleosporomycetidae</taxon>
        <taxon>Pleosporales</taxon>
        <taxon>Melanommataceae</taxon>
        <taxon>Melanomma</taxon>
    </lineage>
</organism>
<dbReference type="AlphaFoldDB" id="A0A6A6XUI8"/>
<dbReference type="EMBL" id="MU001751">
    <property type="protein sequence ID" value="KAF2800236.1"/>
    <property type="molecule type" value="Genomic_DNA"/>
</dbReference>
<accession>A0A6A6XUI8</accession>
<evidence type="ECO:0000256" key="1">
    <source>
        <dbReference type="SAM" id="MobiDB-lite"/>
    </source>
</evidence>
<keyword evidence="3" id="KW-1185">Reference proteome</keyword>
<feature type="compositionally biased region" description="Low complexity" evidence="1">
    <location>
        <begin position="103"/>
        <end position="128"/>
    </location>
</feature>
<proteinExistence type="predicted"/>
<evidence type="ECO:0000313" key="2">
    <source>
        <dbReference type="EMBL" id="KAF2800236.1"/>
    </source>
</evidence>
<name>A0A6A6XUI8_9PLEO</name>
<feature type="region of interest" description="Disordered" evidence="1">
    <location>
        <begin position="101"/>
        <end position="128"/>
    </location>
</feature>
<dbReference type="Proteomes" id="UP000799757">
    <property type="component" value="Unassembled WGS sequence"/>
</dbReference>